<dbReference type="EMBL" id="JAUYVH010000004">
    <property type="protein sequence ID" value="MDQ9170544.1"/>
    <property type="molecule type" value="Genomic_DNA"/>
</dbReference>
<organism evidence="1 2">
    <name type="scientific">Keguizhuia sedimenti</name>
    <dbReference type="NCBI Taxonomy" id="3064264"/>
    <lineage>
        <taxon>Bacteria</taxon>
        <taxon>Pseudomonadati</taxon>
        <taxon>Pseudomonadota</taxon>
        <taxon>Betaproteobacteria</taxon>
        <taxon>Burkholderiales</taxon>
        <taxon>Oxalobacteraceae</taxon>
        <taxon>Keguizhuia</taxon>
    </lineage>
</organism>
<protein>
    <recommendedName>
        <fullName evidence="3">Cupin</fullName>
    </recommendedName>
</protein>
<dbReference type="Proteomes" id="UP001225596">
    <property type="component" value="Unassembled WGS sequence"/>
</dbReference>
<dbReference type="SUPFAM" id="SSF51182">
    <property type="entry name" value="RmlC-like cupins"/>
    <property type="match status" value="1"/>
</dbReference>
<comment type="caution">
    <text evidence="1">The sequence shown here is derived from an EMBL/GenBank/DDBJ whole genome shotgun (WGS) entry which is preliminary data.</text>
</comment>
<proteinExistence type="predicted"/>
<name>A0ABU1BNW1_9BURK</name>
<dbReference type="Gene3D" id="2.60.120.10">
    <property type="entry name" value="Jelly Rolls"/>
    <property type="match status" value="1"/>
</dbReference>
<dbReference type="InterPro" id="IPR014710">
    <property type="entry name" value="RmlC-like_jellyroll"/>
</dbReference>
<reference evidence="1 2" key="1">
    <citation type="submission" date="2023-08" db="EMBL/GenBank/DDBJ databases">
        <title>Oxalobacteraceae gen .nov., isolated from river sludge outside the plant.</title>
        <authorList>
            <person name="Zhao S.Y."/>
        </authorList>
    </citation>
    <scope>NUCLEOTIDE SEQUENCE [LARGE SCALE GENOMIC DNA]</scope>
    <source>
        <strain evidence="1 2">R-40</strain>
    </source>
</reference>
<evidence type="ECO:0008006" key="3">
    <source>
        <dbReference type="Google" id="ProtNLM"/>
    </source>
</evidence>
<gene>
    <name evidence="1" type="ORF">Q8A64_08980</name>
</gene>
<dbReference type="RefSeq" id="WP_338436479.1">
    <property type="nucleotide sequence ID" value="NZ_JAUYVH010000004.1"/>
</dbReference>
<evidence type="ECO:0000313" key="2">
    <source>
        <dbReference type="Proteomes" id="UP001225596"/>
    </source>
</evidence>
<accession>A0ABU1BNW1</accession>
<sequence>MALHHAVSGEVIDLYNPGQNVADDVSTALFRTDDIEVLRRVLQPGQVVPSHEVKGDITMQCLSGKFKLKVHGTTQSISVGQLVYISACEPYSFEGEEETVVLMTIVRTRE</sequence>
<evidence type="ECO:0000313" key="1">
    <source>
        <dbReference type="EMBL" id="MDQ9170544.1"/>
    </source>
</evidence>
<keyword evidence="2" id="KW-1185">Reference proteome</keyword>
<dbReference type="InterPro" id="IPR011051">
    <property type="entry name" value="RmlC_Cupin_sf"/>
</dbReference>